<dbReference type="AlphaFoldDB" id="A0A8H6Z988"/>
<evidence type="ECO:0000313" key="2">
    <source>
        <dbReference type="Proteomes" id="UP000623467"/>
    </source>
</evidence>
<organism evidence="1 2">
    <name type="scientific">Mycena sanguinolenta</name>
    <dbReference type="NCBI Taxonomy" id="230812"/>
    <lineage>
        <taxon>Eukaryota</taxon>
        <taxon>Fungi</taxon>
        <taxon>Dikarya</taxon>
        <taxon>Basidiomycota</taxon>
        <taxon>Agaricomycotina</taxon>
        <taxon>Agaricomycetes</taxon>
        <taxon>Agaricomycetidae</taxon>
        <taxon>Agaricales</taxon>
        <taxon>Marasmiineae</taxon>
        <taxon>Mycenaceae</taxon>
        <taxon>Mycena</taxon>
    </lineage>
</organism>
<accession>A0A8H6Z988</accession>
<evidence type="ECO:0000313" key="1">
    <source>
        <dbReference type="EMBL" id="KAF7374868.1"/>
    </source>
</evidence>
<sequence>MNPYYRWSMEEYEPMLQAICKEAHCWETAAFSGPEDLSTVLQSSIRDQLAHLRKLTIEISYSDRNDPVEIFKDAPVLYTISFNRDLWMHPVTFSLPWAQLRRYGGCSEWDKHLSALYRSPGLVDCCLQIDDIGPPSSIVQDPVALPNLRRLSISNPHFLKYLQTPALEELYCDYDVLPGPLFPPPGELQIAEVVTRLALFFPLPTELVCDFYSQSSTMAPALEHLSCFLKVDSEVGHEIQDEFVKAIESQWTRGSLKSVKIYGENLQIVSDRLDLLRTQGMECAVFGGEPFPSPKDLDDIPPELQILSVQ</sequence>
<dbReference type="EMBL" id="JACAZH010000002">
    <property type="protein sequence ID" value="KAF7374868.1"/>
    <property type="molecule type" value="Genomic_DNA"/>
</dbReference>
<protein>
    <submittedName>
        <fullName evidence="1">Uncharacterized protein</fullName>
    </submittedName>
</protein>
<proteinExistence type="predicted"/>
<dbReference type="Proteomes" id="UP000623467">
    <property type="component" value="Unassembled WGS sequence"/>
</dbReference>
<comment type="caution">
    <text evidence="1">The sequence shown here is derived from an EMBL/GenBank/DDBJ whole genome shotgun (WGS) entry which is preliminary data.</text>
</comment>
<keyword evidence="2" id="KW-1185">Reference proteome</keyword>
<name>A0A8H6Z988_9AGAR</name>
<gene>
    <name evidence="1" type="ORF">MSAN_00372800</name>
</gene>
<dbReference type="OrthoDB" id="3365698at2759"/>
<reference evidence="1" key="1">
    <citation type="submission" date="2020-05" db="EMBL/GenBank/DDBJ databases">
        <title>Mycena genomes resolve the evolution of fungal bioluminescence.</title>
        <authorList>
            <person name="Tsai I.J."/>
        </authorList>
    </citation>
    <scope>NUCLEOTIDE SEQUENCE</scope>
    <source>
        <strain evidence="1">160909Yilan</strain>
    </source>
</reference>